<feature type="region of interest" description="Disordered" evidence="1">
    <location>
        <begin position="82"/>
        <end position="108"/>
    </location>
</feature>
<dbReference type="AlphaFoldDB" id="A0A1F5NR59"/>
<comment type="caution">
    <text evidence="2">The sequence shown here is derived from an EMBL/GenBank/DDBJ whole genome shotgun (WGS) entry which is preliminary data.</text>
</comment>
<gene>
    <name evidence="2" type="ORF">A2826_00990</name>
</gene>
<name>A0A1F5NR59_9BACT</name>
<evidence type="ECO:0000256" key="1">
    <source>
        <dbReference type="SAM" id="MobiDB-lite"/>
    </source>
</evidence>
<protein>
    <submittedName>
        <fullName evidence="2">Uncharacterized protein</fullName>
    </submittedName>
</protein>
<organism evidence="2 3">
    <name type="scientific">Candidatus Doudnabacteria bacterium RIFCSPHIGHO2_01_FULL_43_23</name>
    <dbReference type="NCBI Taxonomy" id="1817822"/>
    <lineage>
        <taxon>Bacteria</taxon>
        <taxon>Candidatus Doudnaibacteriota</taxon>
    </lineage>
</organism>
<dbReference type="EMBL" id="MFEI01000042">
    <property type="protein sequence ID" value="OGE80044.1"/>
    <property type="molecule type" value="Genomic_DNA"/>
</dbReference>
<feature type="compositionally biased region" description="Basic residues" evidence="1">
    <location>
        <begin position="82"/>
        <end position="104"/>
    </location>
</feature>
<reference evidence="2 3" key="1">
    <citation type="journal article" date="2016" name="Nat. Commun.">
        <title>Thousands of microbial genomes shed light on interconnected biogeochemical processes in an aquifer system.</title>
        <authorList>
            <person name="Anantharaman K."/>
            <person name="Brown C.T."/>
            <person name="Hug L.A."/>
            <person name="Sharon I."/>
            <person name="Castelle C.J."/>
            <person name="Probst A.J."/>
            <person name="Thomas B.C."/>
            <person name="Singh A."/>
            <person name="Wilkins M.J."/>
            <person name="Karaoz U."/>
            <person name="Brodie E.L."/>
            <person name="Williams K.H."/>
            <person name="Hubbard S.S."/>
            <person name="Banfield J.F."/>
        </authorList>
    </citation>
    <scope>NUCLEOTIDE SEQUENCE [LARGE SCALE GENOMIC DNA]</scope>
</reference>
<dbReference type="Proteomes" id="UP000177912">
    <property type="component" value="Unassembled WGS sequence"/>
</dbReference>
<evidence type="ECO:0000313" key="3">
    <source>
        <dbReference type="Proteomes" id="UP000177912"/>
    </source>
</evidence>
<sequence length="119" mass="14082">MAFKINRLRTLKILEPDLGTRWLSYIALPRDKPLNKGFFPLRLGTERLFHQGDLLTIARGNWLRKFQVLVLEDQVLLKEKVKKNRRARPERKVASPRRNVRHNGGRFDKPGHVLDFHLH</sequence>
<evidence type="ECO:0000313" key="2">
    <source>
        <dbReference type="EMBL" id="OGE80044.1"/>
    </source>
</evidence>
<proteinExistence type="predicted"/>
<accession>A0A1F5NR59</accession>
<dbReference type="STRING" id="1817822.A2826_00990"/>